<evidence type="ECO:0000313" key="2">
    <source>
        <dbReference type="Proteomes" id="UP000232722"/>
    </source>
</evidence>
<evidence type="ECO:0000313" key="1">
    <source>
        <dbReference type="EMBL" id="PKB97918.1"/>
    </source>
</evidence>
<dbReference type="Proteomes" id="UP000232722">
    <property type="component" value="Unassembled WGS sequence"/>
</dbReference>
<dbReference type="VEuPathDB" id="FungiDB:FUN_008152"/>
<name>A0A2N0NTM0_9GLOM</name>
<dbReference type="AlphaFoldDB" id="A0A2N0NTM0"/>
<dbReference type="VEuPathDB" id="FungiDB:RhiirA1_404961"/>
<proteinExistence type="predicted"/>
<dbReference type="EMBL" id="LLXJ01002918">
    <property type="protein sequence ID" value="PKB97918.1"/>
    <property type="molecule type" value="Genomic_DNA"/>
</dbReference>
<dbReference type="VEuPathDB" id="FungiDB:RhiirFUN_018136"/>
<sequence>MEEPSQPQGKNSGRPFTDIWQYIKRGKSRGNGHYKATCSFCNKKWSRGKPASLRAHIANYCTATNIPANVRSYFIRVVANENENKREYYSSDNEAESYQNAFKKQKITKNEKNKASAYPAKINNHFQKKEKLNSNWINEIDCGLVRAFICCGIPFWIIENPLIINLLKSLNANYNPPSRTRLTETLLETEVAKVNARVDRIIERNENFTIVTSMSYWYEQLTKIKGNEQCLQWLKVEVMTCLWKTFECLMVLWSLDL</sequence>
<accession>A0A2N0NTM0</accession>
<comment type="caution">
    <text evidence="1">The sequence shown here is derived from an EMBL/GenBank/DDBJ whole genome shotgun (WGS) entry which is preliminary data.</text>
</comment>
<reference evidence="1 2" key="1">
    <citation type="submission" date="2016-04" db="EMBL/GenBank/DDBJ databases">
        <title>Genome analyses suggest a sexual origin of heterokaryosis in a supposedly ancient asexual fungus.</title>
        <authorList>
            <person name="Ropars J."/>
            <person name="Sedzielewska K."/>
            <person name="Noel J."/>
            <person name="Charron P."/>
            <person name="Farinelli L."/>
            <person name="Marton T."/>
            <person name="Kruger M."/>
            <person name="Pelin A."/>
            <person name="Brachmann A."/>
            <person name="Corradi N."/>
        </authorList>
    </citation>
    <scope>NUCLEOTIDE SEQUENCE [LARGE SCALE GENOMIC DNA]</scope>
    <source>
        <strain evidence="1 2">A5</strain>
    </source>
</reference>
<gene>
    <name evidence="1" type="ORF">RhiirA5_404113</name>
</gene>
<organism evidence="1 2">
    <name type="scientific">Rhizophagus irregularis</name>
    <dbReference type="NCBI Taxonomy" id="588596"/>
    <lineage>
        <taxon>Eukaryota</taxon>
        <taxon>Fungi</taxon>
        <taxon>Fungi incertae sedis</taxon>
        <taxon>Mucoromycota</taxon>
        <taxon>Glomeromycotina</taxon>
        <taxon>Glomeromycetes</taxon>
        <taxon>Glomerales</taxon>
        <taxon>Glomeraceae</taxon>
        <taxon>Rhizophagus</taxon>
    </lineage>
</organism>
<protein>
    <submittedName>
        <fullName evidence="1">Uncharacterized protein</fullName>
    </submittedName>
</protein>
<reference evidence="1 2" key="2">
    <citation type="submission" date="2017-09" db="EMBL/GenBank/DDBJ databases">
        <title>Extensive intraspecific genome diversity in a model arbuscular mycorrhizal fungus.</title>
        <authorList>
            <person name="Chen E.C."/>
            <person name="Morin E."/>
            <person name="Beaudet D."/>
            <person name="Noel J."/>
            <person name="Ndikumana S."/>
            <person name="Charron P."/>
            <person name="St-Onge C."/>
            <person name="Giorgi J."/>
            <person name="Grigoriev I.V."/>
            <person name="Roux C."/>
            <person name="Martin F.M."/>
            <person name="Corradi N."/>
        </authorList>
    </citation>
    <scope>NUCLEOTIDE SEQUENCE [LARGE SCALE GENOMIC DNA]</scope>
    <source>
        <strain evidence="1 2">A5</strain>
    </source>
</reference>